<evidence type="ECO:0008006" key="4">
    <source>
        <dbReference type="Google" id="ProtNLM"/>
    </source>
</evidence>
<protein>
    <recommendedName>
        <fullName evidence="4">Transcriptional regulator</fullName>
    </recommendedName>
</protein>
<evidence type="ECO:0000256" key="1">
    <source>
        <dbReference type="SAM" id="MobiDB-lite"/>
    </source>
</evidence>
<dbReference type="Gene3D" id="6.10.10.120">
    <property type="entry name" value="Antitoxin ParD1-like"/>
    <property type="match status" value="1"/>
</dbReference>
<feature type="compositionally biased region" description="Basic and acidic residues" evidence="1">
    <location>
        <begin position="1"/>
        <end position="18"/>
    </location>
</feature>
<dbReference type="AlphaFoldDB" id="A0A3B9H1J7"/>
<reference evidence="2 3" key="1">
    <citation type="journal article" date="2018" name="Nat. Biotechnol.">
        <title>A standardized bacterial taxonomy based on genome phylogeny substantially revises the tree of life.</title>
        <authorList>
            <person name="Parks D.H."/>
            <person name="Chuvochina M."/>
            <person name="Waite D.W."/>
            <person name="Rinke C."/>
            <person name="Skarshewski A."/>
            <person name="Chaumeil P.A."/>
            <person name="Hugenholtz P."/>
        </authorList>
    </citation>
    <scope>NUCLEOTIDE SEQUENCE [LARGE SCALE GENOMIC DNA]</scope>
    <source>
        <strain evidence="2">UBA8733</strain>
    </source>
</reference>
<comment type="caution">
    <text evidence="2">The sequence shown here is derived from an EMBL/GenBank/DDBJ whole genome shotgun (WGS) entry which is preliminary data.</text>
</comment>
<accession>A0A3B9H1J7</accession>
<sequence length="59" mass="6817">MEASDKHPPRKSEDDTSHQRIKKIRAMQRCIAAGLESGLAEPFDVEIFLSKMRRKHLPE</sequence>
<feature type="region of interest" description="Disordered" evidence="1">
    <location>
        <begin position="1"/>
        <end position="20"/>
    </location>
</feature>
<organism evidence="2 3">
    <name type="scientific">Hyphomonas adhaerens</name>
    <dbReference type="NCBI Taxonomy" id="81029"/>
    <lineage>
        <taxon>Bacteria</taxon>
        <taxon>Pseudomonadati</taxon>
        <taxon>Pseudomonadota</taxon>
        <taxon>Alphaproteobacteria</taxon>
        <taxon>Hyphomonadales</taxon>
        <taxon>Hyphomonadaceae</taxon>
        <taxon>Hyphomonas</taxon>
    </lineage>
</organism>
<evidence type="ECO:0000313" key="3">
    <source>
        <dbReference type="Proteomes" id="UP000259610"/>
    </source>
</evidence>
<dbReference type="InterPro" id="IPR038296">
    <property type="entry name" value="ParD_sf"/>
</dbReference>
<dbReference type="Proteomes" id="UP000259610">
    <property type="component" value="Unassembled WGS sequence"/>
</dbReference>
<name>A0A3B9H1J7_9PROT</name>
<gene>
    <name evidence="2" type="ORF">DCG58_15350</name>
</gene>
<evidence type="ECO:0000313" key="2">
    <source>
        <dbReference type="EMBL" id="HAE28540.1"/>
    </source>
</evidence>
<proteinExistence type="predicted"/>
<dbReference type="EMBL" id="DMAN01000345">
    <property type="protein sequence ID" value="HAE28540.1"/>
    <property type="molecule type" value="Genomic_DNA"/>
</dbReference>